<feature type="domain" description="Response regulatory" evidence="5">
    <location>
        <begin position="713"/>
        <end position="749"/>
    </location>
</feature>
<dbReference type="SMART" id="SM00387">
    <property type="entry name" value="HATPase_c"/>
    <property type="match status" value="1"/>
</dbReference>
<evidence type="ECO:0000259" key="5">
    <source>
        <dbReference type="PROSITE" id="PS50110"/>
    </source>
</evidence>
<dbReference type="InterPro" id="IPR004358">
    <property type="entry name" value="Sig_transdc_His_kin-like_C"/>
</dbReference>
<dbReference type="PANTHER" id="PTHR43719">
    <property type="entry name" value="TWO-COMPONENT HISTIDINE KINASE"/>
    <property type="match status" value="1"/>
</dbReference>
<dbReference type="InterPro" id="IPR005467">
    <property type="entry name" value="His_kinase_dom"/>
</dbReference>
<keyword evidence="3" id="KW-0472">Membrane</keyword>
<dbReference type="InterPro" id="IPR036097">
    <property type="entry name" value="HisK_dim/P_sf"/>
</dbReference>
<dbReference type="Proteomes" id="UP000039865">
    <property type="component" value="Unassembled WGS sequence"/>
</dbReference>
<gene>
    <name evidence="6" type="primary">Contig10880.g11623</name>
    <name evidence="6" type="ORF">STYLEM_20903</name>
</gene>
<dbReference type="InterPro" id="IPR003594">
    <property type="entry name" value="HATPase_dom"/>
</dbReference>
<protein>
    <submittedName>
        <fullName evidence="6">Multi-sensor hybrid histidine kinase</fullName>
    </submittedName>
</protein>
<reference evidence="6 7" key="1">
    <citation type="submission" date="2014-06" db="EMBL/GenBank/DDBJ databases">
        <authorList>
            <person name="Swart Estienne"/>
        </authorList>
    </citation>
    <scope>NUCLEOTIDE SEQUENCE [LARGE SCALE GENOMIC DNA]</scope>
    <source>
        <strain evidence="6 7">130c</strain>
    </source>
</reference>
<keyword evidence="6" id="KW-0418">Kinase</keyword>
<dbReference type="InterPro" id="IPR001789">
    <property type="entry name" value="Sig_transdc_resp-reg_receiver"/>
</dbReference>
<organism evidence="6 7">
    <name type="scientific">Stylonychia lemnae</name>
    <name type="common">Ciliate</name>
    <dbReference type="NCBI Taxonomy" id="5949"/>
    <lineage>
        <taxon>Eukaryota</taxon>
        <taxon>Sar</taxon>
        <taxon>Alveolata</taxon>
        <taxon>Ciliophora</taxon>
        <taxon>Intramacronucleata</taxon>
        <taxon>Spirotrichea</taxon>
        <taxon>Stichotrichia</taxon>
        <taxon>Sporadotrichida</taxon>
        <taxon>Oxytrichidae</taxon>
        <taxon>Stylonychinae</taxon>
        <taxon>Stylonychia</taxon>
    </lineage>
</organism>
<feature type="transmembrane region" description="Helical" evidence="3">
    <location>
        <begin position="41"/>
        <end position="58"/>
    </location>
</feature>
<keyword evidence="1" id="KW-0597">Phosphoprotein</keyword>
<keyword evidence="7" id="KW-1185">Reference proteome</keyword>
<feature type="transmembrane region" description="Helical" evidence="3">
    <location>
        <begin position="97"/>
        <end position="114"/>
    </location>
</feature>
<keyword evidence="3" id="KW-1133">Transmembrane helix</keyword>
<evidence type="ECO:0000256" key="3">
    <source>
        <dbReference type="SAM" id="Phobius"/>
    </source>
</evidence>
<accession>A0A078BDT8</accession>
<dbReference type="PANTHER" id="PTHR43719:SF28">
    <property type="entry name" value="PEROXIDE STRESS-ACTIVATED HISTIDINE KINASE MAK1-RELATED"/>
    <property type="match status" value="1"/>
</dbReference>
<name>A0A078BDT8_STYLE</name>
<evidence type="ECO:0000256" key="2">
    <source>
        <dbReference type="PROSITE-ProRule" id="PRU00169"/>
    </source>
</evidence>
<feature type="transmembrane region" description="Helical" evidence="3">
    <location>
        <begin position="64"/>
        <end position="85"/>
    </location>
</feature>
<dbReference type="SUPFAM" id="SSF55874">
    <property type="entry name" value="ATPase domain of HSP90 chaperone/DNA topoisomerase II/histidine kinase"/>
    <property type="match status" value="1"/>
</dbReference>
<dbReference type="Gene3D" id="3.30.565.10">
    <property type="entry name" value="Histidine kinase-like ATPase, C-terminal domain"/>
    <property type="match status" value="1"/>
</dbReference>
<evidence type="ECO:0000313" key="6">
    <source>
        <dbReference type="EMBL" id="CDW91743.1"/>
    </source>
</evidence>
<keyword evidence="3" id="KW-0812">Transmembrane</keyword>
<dbReference type="InterPro" id="IPR036890">
    <property type="entry name" value="HATPase_C_sf"/>
</dbReference>
<feature type="domain" description="Histidine kinase" evidence="4">
    <location>
        <begin position="352"/>
        <end position="598"/>
    </location>
</feature>
<dbReference type="Gene3D" id="1.10.287.130">
    <property type="match status" value="1"/>
</dbReference>
<dbReference type="PRINTS" id="PR00344">
    <property type="entry name" value="BCTRLSENSOR"/>
</dbReference>
<sequence>MSVIQWQKLLDIFLLRNMNQNFTEQEFQKEREKQQPKLMMLYYYIIQIVVGTMHAVNICLGQDIVLYGLSFLFCFGMMYGWKYILIHKTHIANIVEVYIVHTIGVFIVVFHIYMVNSKILYHSPAIYLQRTYNVLCLINSSLGWFPKTLSFMINTSLYKILLVYIYGVDGMNAQKQQLPLYVIFYTMLVGLALRRQEQLYREEMNSKKMESYQKDKLVKVLQLIQDGVLIINNQNEQSASKYNQFNQTISQSQDRGNCLSKLFEGMQFRFEFCFNVNQVISFTELLKLVRENNDYSKDFFFKIEPINESLQINVNHLEQEGQLLIVFKEISAYKKLQKTKHREKFTNIFINSTAHNIFTPINGLIGIMQLIQQETSHMDSVVSYITLMKSCIFNLFYTTQNILEHSKIRLKKFVPELKSENVAEIINKQLDIFQQDASQKRIIIERDIQINNDKMHLDQQRVNLILFNLLSNAIKFSENGKIKVESQVYSKEQLIKKFKDIAQIQQKQIKELYESQCDYLLYISVEDTGQGIIYENQDDLFNLFRKLRISADNINQNGLGLGLSVSSSICDHLQGKLQIEWTKKKKGTRISFYLPALYCLEDDNLISANRTFLQFIDDFNQVQSQDEHEILITETITENYHYEEMQNKRSLLENSQSLFQATKNLQFQTTFTPRIVKQPLQQHNLLNPTFRSQENYSLLHYQITTELDLDYPEILIVDDTVFNVEIISMILEKNFQLSCDKAYSSKQAL</sequence>
<dbReference type="GO" id="GO:0000155">
    <property type="term" value="F:phosphorelay sensor kinase activity"/>
    <property type="evidence" value="ECO:0007669"/>
    <property type="project" value="InterPro"/>
</dbReference>
<dbReference type="PROSITE" id="PS50109">
    <property type="entry name" value="HIS_KIN"/>
    <property type="match status" value="1"/>
</dbReference>
<dbReference type="InterPro" id="IPR050956">
    <property type="entry name" value="2C_system_His_kinase"/>
</dbReference>
<comment type="caution">
    <text evidence="2">Lacks conserved residue(s) required for the propagation of feature annotation.</text>
</comment>
<dbReference type="PROSITE" id="PS50110">
    <property type="entry name" value="RESPONSE_REGULATORY"/>
    <property type="match status" value="1"/>
</dbReference>
<dbReference type="EMBL" id="CCKQ01019713">
    <property type="protein sequence ID" value="CDW91743.1"/>
    <property type="molecule type" value="Genomic_DNA"/>
</dbReference>
<proteinExistence type="predicted"/>
<feature type="transmembrane region" description="Helical" evidence="3">
    <location>
        <begin position="178"/>
        <end position="194"/>
    </location>
</feature>
<evidence type="ECO:0000259" key="4">
    <source>
        <dbReference type="PROSITE" id="PS50109"/>
    </source>
</evidence>
<feature type="transmembrane region" description="Helical" evidence="3">
    <location>
        <begin position="149"/>
        <end position="166"/>
    </location>
</feature>
<evidence type="ECO:0000256" key="1">
    <source>
        <dbReference type="ARBA" id="ARBA00022553"/>
    </source>
</evidence>
<evidence type="ECO:0000313" key="7">
    <source>
        <dbReference type="Proteomes" id="UP000039865"/>
    </source>
</evidence>
<dbReference type="AlphaFoldDB" id="A0A078BDT8"/>
<dbReference type="SUPFAM" id="SSF47384">
    <property type="entry name" value="Homodimeric domain of signal transducing histidine kinase"/>
    <property type="match status" value="1"/>
</dbReference>
<dbReference type="OrthoDB" id="297641at2759"/>
<keyword evidence="6" id="KW-0808">Transferase</keyword>
<dbReference type="InParanoid" id="A0A078BDT8"/>
<dbReference type="Pfam" id="PF02518">
    <property type="entry name" value="HATPase_c"/>
    <property type="match status" value="1"/>
</dbReference>